<feature type="domain" description="Peptidase S11 D-alanyl-D-alanine carboxypeptidase A N-terminal" evidence="9">
    <location>
        <begin position="85"/>
        <end position="312"/>
    </location>
</feature>
<gene>
    <name evidence="10" type="primary">pbpG</name>
    <name evidence="10" type="ORF">SR858_16425</name>
</gene>
<accession>A0ABZ0XSV6</accession>
<evidence type="ECO:0000256" key="4">
    <source>
        <dbReference type="ARBA" id="ARBA00022960"/>
    </source>
</evidence>
<dbReference type="RefSeq" id="WP_019920087.1">
    <property type="nucleotide sequence ID" value="NZ_CP140152.1"/>
</dbReference>
<evidence type="ECO:0000313" key="10">
    <source>
        <dbReference type="EMBL" id="WQH02661.1"/>
    </source>
</evidence>
<keyword evidence="2" id="KW-0732">Signal</keyword>
<keyword evidence="3 10" id="KW-0378">Hydrolase</keyword>
<dbReference type="PANTHER" id="PTHR21581">
    <property type="entry name" value="D-ALANYL-D-ALANINE CARBOXYPEPTIDASE"/>
    <property type="match status" value="1"/>
</dbReference>
<reference evidence="10 11" key="1">
    <citation type="submission" date="2023-11" db="EMBL/GenBank/DDBJ databases">
        <title>MicrobeMod: A computational toolkit for identifying prokaryotic methylation and restriction-modification with nanopore sequencing.</title>
        <authorList>
            <person name="Crits-Christoph A."/>
            <person name="Kang S.C."/>
            <person name="Lee H."/>
            <person name="Ostrov N."/>
        </authorList>
    </citation>
    <scope>NUCLEOTIDE SEQUENCE [LARGE SCALE GENOMIC DNA]</scope>
    <source>
        <strain evidence="10 11">ATCC 25935</strain>
    </source>
</reference>
<keyword evidence="4" id="KW-0133">Cell shape</keyword>
<dbReference type="GeneID" id="43161988"/>
<evidence type="ECO:0000256" key="8">
    <source>
        <dbReference type="SAM" id="MobiDB-lite"/>
    </source>
</evidence>
<feature type="region of interest" description="Disordered" evidence="8">
    <location>
        <begin position="26"/>
        <end position="52"/>
    </location>
</feature>
<dbReference type="PANTHER" id="PTHR21581:SF26">
    <property type="entry name" value="D-ALANYL-D-ALANINE ENDOPEPTIDASE"/>
    <property type="match status" value="1"/>
</dbReference>
<keyword evidence="5" id="KW-0573">Peptidoglycan synthesis</keyword>
<comment type="similarity">
    <text evidence="1 7">Belongs to the peptidase S11 family.</text>
</comment>
<dbReference type="EC" id="3.4.21.-" evidence="10"/>
<organism evidence="10 11">
    <name type="scientific">Duganella zoogloeoides</name>
    <dbReference type="NCBI Taxonomy" id="75659"/>
    <lineage>
        <taxon>Bacteria</taxon>
        <taxon>Pseudomonadati</taxon>
        <taxon>Pseudomonadota</taxon>
        <taxon>Betaproteobacteria</taxon>
        <taxon>Burkholderiales</taxon>
        <taxon>Oxalobacteraceae</taxon>
        <taxon>Telluria group</taxon>
        <taxon>Duganella</taxon>
    </lineage>
</organism>
<evidence type="ECO:0000256" key="2">
    <source>
        <dbReference type="ARBA" id="ARBA00022729"/>
    </source>
</evidence>
<dbReference type="NCBIfam" id="NF008668">
    <property type="entry name" value="PRK11669.1"/>
    <property type="match status" value="1"/>
</dbReference>
<dbReference type="Gene3D" id="3.40.710.10">
    <property type="entry name" value="DD-peptidase/beta-lactamase superfamily"/>
    <property type="match status" value="1"/>
</dbReference>
<dbReference type="InterPro" id="IPR001967">
    <property type="entry name" value="Peptidase_S11_N"/>
</dbReference>
<dbReference type="InterPro" id="IPR012338">
    <property type="entry name" value="Beta-lactam/transpept-like"/>
</dbReference>
<dbReference type="EMBL" id="CP140152">
    <property type="protein sequence ID" value="WQH02661.1"/>
    <property type="molecule type" value="Genomic_DNA"/>
</dbReference>
<evidence type="ECO:0000256" key="6">
    <source>
        <dbReference type="ARBA" id="ARBA00023316"/>
    </source>
</evidence>
<evidence type="ECO:0000256" key="5">
    <source>
        <dbReference type="ARBA" id="ARBA00022984"/>
    </source>
</evidence>
<dbReference type="InterPro" id="IPR018044">
    <property type="entry name" value="Peptidase_S11"/>
</dbReference>
<dbReference type="PRINTS" id="PR00725">
    <property type="entry name" value="DADACBPTASE1"/>
</dbReference>
<evidence type="ECO:0000256" key="1">
    <source>
        <dbReference type="ARBA" id="ARBA00007164"/>
    </source>
</evidence>
<evidence type="ECO:0000313" key="11">
    <source>
        <dbReference type="Proteomes" id="UP001326110"/>
    </source>
</evidence>
<evidence type="ECO:0000256" key="3">
    <source>
        <dbReference type="ARBA" id="ARBA00022801"/>
    </source>
</evidence>
<name>A0ABZ0XSV6_9BURK</name>
<proteinExistence type="inferred from homology"/>
<dbReference type="Pfam" id="PF00768">
    <property type="entry name" value="Peptidase_S11"/>
    <property type="match status" value="1"/>
</dbReference>
<keyword evidence="6" id="KW-0961">Cell wall biogenesis/degradation</keyword>
<protein>
    <submittedName>
        <fullName evidence="10">D-alanyl-D-alanine endopeptidase</fullName>
        <ecNumber evidence="10">3.4.21.-</ecNumber>
    </submittedName>
</protein>
<evidence type="ECO:0000259" key="9">
    <source>
        <dbReference type="Pfam" id="PF00768"/>
    </source>
</evidence>
<dbReference type="SUPFAM" id="SSF56601">
    <property type="entry name" value="beta-lactamase/transpeptidase-like"/>
    <property type="match status" value="1"/>
</dbReference>
<dbReference type="GO" id="GO:0016787">
    <property type="term" value="F:hydrolase activity"/>
    <property type="evidence" value="ECO:0007669"/>
    <property type="project" value="UniProtKB-KW"/>
</dbReference>
<evidence type="ECO:0000256" key="7">
    <source>
        <dbReference type="RuleBase" id="RU004016"/>
    </source>
</evidence>
<sequence length="344" mass="37676">MKLLKPLIFSLICLVGLQAPVDSYGAESRHKQNSGKTSKGKATKATKAVKASKAKPVKARRVKAVKPLRQRKMAQAVAVSQAPNAAHLAALRSSAVVIIDPKTQDVLYQKNQNTVMPIASLTKLMTALVVLDANQSMTQQLTVTSADVDRLKYSTSRLQVGTTLSRTSMLHLALMSSENRAASALGRNYPGGTRAFVAAMNRKARALGMRNTRYVEPTGLSSANVSTPSDLAKLVIAAEKSALIRRYSTDHQFSIRQGRSTSVYHNTNRLTASSNWRIRLQKTGYISEAGRCMVLYTMVNNRPTVMVFLNSQGKYSHAADANRARSWLAGYRGAKVQRAVKRRQ</sequence>
<keyword evidence="11" id="KW-1185">Reference proteome</keyword>
<dbReference type="Proteomes" id="UP001326110">
    <property type="component" value="Chromosome"/>
</dbReference>